<keyword evidence="3" id="KW-1185">Reference proteome</keyword>
<reference evidence="2" key="1">
    <citation type="submission" date="2021-01" db="EMBL/GenBank/DDBJ databases">
        <title>Phytophthora aleatoria, a newly-described species from Pinus radiata is distinct from Phytophthora cactorum isolates based on comparative genomics.</title>
        <authorList>
            <person name="Mcdougal R."/>
            <person name="Panda P."/>
            <person name="Williams N."/>
            <person name="Studholme D.J."/>
        </authorList>
    </citation>
    <scope>NUCLEOTIDE SEQUENCE</scope>
    <source>
        <strain evidence="2">NZFS 4037</strain>
    </source>
</reference>
<evidence type="ECO:0000256" key="1">
    <source>
        <dbReference type="SAM" id="MobiDB-lite"/>
    </source>
</evidence>
<organism evidence="2 3">
    <name type="scientific">Phytophthora aleatoria</name>
    <dbReference type="NCBI Taxonomy" id="2496075"/>
    <lineage>
        <taxon>Eukaryota</taxon>
        <taxon>Sar</taxon>
        <taxon>Stramenopiles</taxon>
        <taxon>Oomycota</taxon>
        <taxon>Peronosporomycetes</taxon>
        <taxon>Peronosporales</taxon>
        <taxon>Peronosporaceae</taxon>
        <taxon>Phytophthora</taxon>
    </lineage>
</organism>
<protein>
    <submittedName>
        <fullName evidence="2">Uncharacterized protein</fullName>
    </submittedName>
</protein>
<dbReference type="Proteomes" id="UP000709295">
    <property type="component" value="Unassembled WGS sequence"/>
</dbReference>
<gene>
    <name evidence="2" type="ORF">JG688_00011394</name>
</gene>
<dbReference type="EMBL" id="JAENGY010000796">
    <property type="protein sequence ID" value="KAG6956512.1"/>
    <property type="molecule type" value="Genomic_DNA"/>
</dbReference>
<proteinExistence type="predicted"/>
<evidence type="ECO:0000313" key="2">
    <source>
        <dbReference type="EMBL" id="KAG6956512.1"/>
    </source>
</evidence>
<comment type="caution">
    <text evidence="2">The sequence shown here is derived from an EMBL/GenBank/DDBJ whole genome shotgun (WGS) entry which is preliminary data.</text>
</comment>
<sequence length="122" mass="13792">MKRKIGERRATKYFWAACSPFETARTYLCSKAWKHYPGNSMACFQIWHHKWENGKKRPHPRCCRDIQNRAAGSGSGENTARKRKRQRSTSNADEGDEEDQDNAAPRNGNGSGGEEAEDSGSE</sequence>
<evidence type="ECO:0000313" key="3">
    <source>
        <dbReference type="Proteomes" id="UP000709295"/>
    </source>
</evidence>
<name>A0A8J5IM43_9STRA</name>
<feature type="region of interest" description="Disordered" evidence="1">
    <location>
        <begin position="54"/>
        <end position="122"/>
    </location>
</feature>
<dbReference type="AlphaFoldDB" id="A0A8J5IM43"/>
<accession>A0A8J5IM43</accession>